<dbReference type="InterPro" id="IPR053781">
    <property type="entry name" value="F-box_AtFBL13-like"/>
</dbReference>
<dbReference type="InterPro" id="IPR055302">
    <property type="entry name" value="F-box_dom-containing"/>
</dbReference>
<keyword evidence="6" id="KW-1185">Reference proteome</keyword>
<dbReference type="OrthoDB" id="692765at2759"/>
<dbReference type="Pfam" id="PF08387">
    <property type="entry name" value="FBD"/>
    <property type="match status" value="1"/>
</dbReference>
<sequence>CQQVETSGIGAPRSSTVAGGRGVHRPKRPKPPVATEGRHEPPPGAEEELVDRISHLPDAVLEEIISLLPTNEGARTQALASRWRHLWHTAPLNLDLRLLPDDVYPGAILSDHQGHVRRLCLCLYLATDLDDWIRSPMVETLRFPQLRKLAVVDVDVSEGSLQSIITSCCPVLECLLLGTISFGGSCLQICSPALRSIGTCFISGELIIEGARSPESLLHLKFRIDMQISVVLGIRNLTTVVHAVKILAIHMSHFNLDNVIDLMECFPCLENLYMKDTTSGGTNCWRRKHRNLFRSLDIRLKTIVLGYYRGVRAQVNFATFFVLNSRVLESIRLEVQGADYNEVFFAGQHRKFQMEKRTSRGARLTFTKECWHNVSDTVHVSDLDLADPFSCGC</sequence>
<feature type="non-terminal residue" evidence="4">
    <location>
        <position position="1"/>
    </location>
</feature>
<dbReference type="InterPro" id="IPR055411">
    <property type="entry name" value="LRR_FXL15/At3g58940/PEG3-like"/>
</dbReference>
<protein>
    <submittedName>
        <fullName evidence="4 5">Uncharacterized protein</fullName>
    </submittedName>
</protein>
<evidence type="ECO:0000259" key="2">
    <source>
        <dbReference type="Pfam" id="PF08387"/>
    </source>
</evidence>
<dbReference type="InterPro" id="IPR006566">
    <property type="entry name" value="FBD"/>
</dbReference>
<proteinExistence type="predicted"/>
<dbReference type="AlphaFoldDB" id="A0A2K2D9H7"/>
<dbReference type="Proteomes" id="UP000008810">
    <property type="component" value="Chromosome 2"/>
</dbReference>
<dbReference type="SUPFAM" id="SSF81383">
    <property type="entry name" value="F-box domain"/>
    <property type="match status" value="1"/>
</dbReference>
<gene>
    <name evidence="4" type="ORF">BRADI_2g20165v3</name>
</gene>
<feature type="region of interest" description="Disordered" evidence="1">
    <location>
        <begin position="1"/>
        <end position="45"/>
    </location>
</feature>
<dbReference type="Pfam" id="PF24758">
    <property type="entry name" value="LRR_At5g56370"/>
    <property type="match status" value="2"/>
</dbReference>
<feature type="domain" description="F-box/LRR-repeat protein 15/At3g58940/PEG3-like LRR" evidence="3">
    <location>
        <begin position="235"/>
        <end position="273"/>
    </location>
</feature>
<dbReference type="EnsemblPlants" id="PNT70936">
    <property type="protein sequence ID" value="PNT70936"/>
    <property type="gene ID" value="BRADI_2g20165v3"/>
</dbReference>
<feature type="domain" description="FBD" evidence="2">
    <location>
        <begin position="293"/>
        <end position="331"/>
    </location>
</feature>
<reference evidence="5" key="3">
    <citation type="submission" date="2018-08" db="UniProtKB">
        <authorList>
            <consortium name="EnsemblPlants"/>
        </authorList>
    </citation>
    <scope>IDENTIFICATION</scope>
    <source>
        <strain evidence="5">cv. Bd21</strain>
    </source>
</reference>
<name>A0A2K2D9H7_BRADI</name>
<dbReference type="PANTHER" id="PTHR32141:SF186">
    <property type="entry name" value="FBD DOMAIN-CONTAINING PROTEIN"/>
    <property type="match status" value="1"/>
</dbReference>
<feature type="domain" description="F-box/LRR-repeat protein 15/At3g58940/PEG3-like LRR" evidence="3">
    <location>
        <begin position="135"/>
        <end position="221"/>
    </location>
</feature>
<dbReference type="EMBL" id="CM000881">
    <property type="protein sequence ID" value="PNT70936.1"/>
    <property type="molecule type" value="Genomic_DNA"/>
</dbReference>
<evidence type="ECO:0000256" key="1">
    <source>
        <dbReference type="SAM" id="MobiDB-lite"/>
    </source>
</evidence>
<organism evidence="4">
    <name type="scientific">Brachypodium distachyon</name>
    <name type="common">Purple false brome</name>
    <name type="synonym">Trachynia distachya</name>
    <dbReference type="NCBI Taxonomy" id="15368"/>
    <lineage>
        <taxon>Eukaryota</taxon>
        <taxon>Viridiplantae</taxon>
        <taxon>Streptophyta</taxon>
        <taxon>Embryophyta</taxon>
        <taxon>Tracheophyta</taxon>
        <taxon>Spermatophyta</taxon>
        <taxon>Magnoliopsida</taxon>
        <taxon>Liliopsida</taxon>
        <taxon>Poales</taxon>
        <taxon>Poaceae</taxon>
        <taxon>BOP clade</taxon>
        <taxon>Pooideae</taxon>
        <taxon>Stipodae</taxon>
        <taxon>Brachypodieae</taxon>
        <taxon>Brachypodium</taxon>
    </lineage>
</organism>
<dbReference type="InParanoid" id="A0A2K2D9H7"/>
<accession>A0A2K2D9H7</accession>
<evidence type="ECO:0000259" key="3">
    <source>
        <dbReference type="Pfam" id="PF24758"/>
    </source>
</evidence>
<reference evidence="4 5" key="1">
    <citation type="journal article" date="2010" name="Nature">
        <title>Genome sequencing and analysis of the model grass Brachypodium distachyon.</title>
        <authorList>
            <consortium name="International Brachypodium Initiative"/>
        </authorList>
    </citation>
    <scope>NUCLEOTIDE SEQUENCE [LARGE SCALE GENOMIC DNA]</scope>
    <source>
        <strain evidence="4 5">Bd21</strain>
    </source>
</reference>
<evidence type="ECO:0000313" key="4">
    <source>
        <dbReference type="EMBL" id="PNT70936.1"/>
    </source>
</evidence>
<dbReference type="CDD" id="cd22160">
    <property type="entry name" value="F-box_AtFBL13-like"/>
    <property type="match status" value="1"/>
</dbReference>
<reference evidence="4" key="2">
    <citation type="submission" date="2017-06" db="EMBL/GenBank/DDBJ databases">
        <title>WGS assembly of Brachypodium distachyon.</title>
        <authorList>
            <consortium name="The International Brachypodium Initiative"/>
            <person name="Lucas S."/>
            <person name="Harmon-Smith M."/>
            <person name="Lail K."/>
            <person name="Tice H."/>
            <person name="Grimwood J."/>
            <person name="Bruce D."/>
            <person name="Barry K."/>
            <person name="Shu S."/>
            <person name="Lindquist E."/>
            <person name="Wang M."/>
            <person name="Pitluck S."/>
            <person name="Vogel J.P."/>
            <person name="Garvin D.F."/>
            <person name="Mockler T.C."/>
            <person name="Schmutz J."/>
            <person name="Rokhsar D."/>
            <person name="Bevan M.W."/>
        </authorList>
    </citation>
    <scope>NUCLEOTIDE SEQUENCE</scope>
    <source>
        <strain evidence="4">Bd21</strain>
    </source>
</reference>
<evidence type="ECO:0000313" key="6">
    <source>
        <dbReference type="Proteomes" id="UP000008810"/>
    </source>
</evidence>
<evidence type="ECO:0000313" key="5">
    <source>
        <dbReference type="EnsemblPlants" id="PNT70936"/>
    </source>
</evidence>
<dbReference type="InterPro" id="IPR036047">
    <property type="entry name" value="F-box-like_dom_sf"/>
</dbReference>
<dbReference type="PANTHER" id="PTHR32141">
    <property type="match status" value="1"/>
</dbReference>
<dbReference type="Gramene" id="PNT70936">
    <property type="protein sequence ID" value="PNT70936"/>
    <property type="gene ID" value="BRADI_2g20165v3"/>
</dbReference>